<feature type="compositionally biased region" description="Basic and acidic residues" evidence="1">
    <location>
        <begin position="62"/>
        <end position="84"/>
    </location>
</feature>
<dbReference type="EMBL" id="MZNU01000293">
    <property type="protein sequence ID" value="OWP01064.1"/>
    <property type="molecule type" value="Genomic_DNA"/>
</dbReference>
<proteinExistence type="predicted"/>
<feature type="compositionally biased region" description="Basic and acidic residues" evidence="1">
    <location>
        <begin position="43"/>
        <end position="55"/>
    </location>
</feature>
<keyword evidence="3" id="KW-1185">Reference proteome</keyword>
<evidence type="ECO:0000313" key="3">
    <source>
        <dbReference type="Proteomes" id="UP000242519"/>
    </source>
</evidence>
<gene>
    <name evidence="2" type="ORF">B2J93_564</name>
</gene>
<name>A0A218Z044_9HELO</name>
<dbReference type="AlphaFoldDB" id="A0A218Z044"/>
<evidence type="ECO:0000256" key="1">
    <source>
        <dbReference type="SAM" id="MobiDB-lite"/>
    </source>
</evidence>
<evidence type="ECO:0000313" key="2">
    <source>
        <dbReference type="EMBL" id="OWP01064.1"/>
    </source>
</evidence>
<dbReference type="InParanoid" id="A0A218Z044"/>
<feature type="compositionally biased region" description="Basic residues" evidence="1">
    <location>
        <begin position="85"/>
        <end position="94"/>
    </location>
</feature>
<organism evidence="2 3">
    <name type="scientific">Diplocarpon coronariae</name>
    <dbReference type="NCBI Taxonomy" id="2795749"/>
    <lineage>
        <taxon>Eukaryota</taxon>
        <taxon>Fungi</taxon>
        <taxon>Dikarya</taxon>
        <taxon>Ascomycota</taxon>
        <taxon>Pezizomycotina</taxon>
        <taxon>Leotiomycetes</taxon>
        <taxon>Helotiales</taxon>
        <taxon>Drepanopezizaceae</taxon>
        <taxon>Diplocarpon</taxon>
    </lineage>
</organism>
<feature type="region of interest" description="Disordered" evidence="1">
    <location>
        <begin position="14"/>
        <end position="136"/>
    </location>
</feature>
<comment type="caution">
    <text evidence="2">The sequence shown here is derived from an EMBL/GenBank/DDBJ whole genome shotgun (WGS) entry which is preliminary data.</text>
</comment>
<accession>A0A218Z044</accession>
<sequence length="136" mass="15056">MALVTRLWKAGSRISPLHNHNNPKTRALASWQPPPMQGWGLDRFARLDGRAHRPTDMAATSRDYRAGPRSKTGPESRRSREQARGTRHIRRRISSSKPPSRTLSGGALPPQDRARDGDPAGKIQSGDLGFSKEKGE</sequence>
<dbReference type="Proteomes" id="UP000242519">
    <property type="component" value="Unassembled WGS sequence"/>
</dbReference>
<reference evidence="2 3" key="1">
    <citation type="submission" date="2017-04" db="EMBL/GenBank/DDBJ databases">
        <title>Draft genome sequence of Marssonina coronaria NL1: causal agent of apple blotch.</title>
        <authorList>
            <person name="Cheng Q."/>
        </authorList>
    </citation>
    <scope>NUCLEOTIDE SEQUENCE [LARGE SCALE GENOMIC DNA]</scope>
    <source>
        <strain evidence="2 3">NL1</strain>
    </source>
</reference>
<protein>
    <submittedName>
        <fullName evidence="2">Uncharacterized protein</fullName>
    </submittedName>
</protein>